<reference evidence="2" key="1">
    <citation type="submission" date="2016-11" db="EMBL/GenBank/DDBJ databases">
        <title>The genome sequence of Colletotrichum cuscutae.</title>
        <authorList>
            <person name="Baroncelli R."/>
        </authorList>
    </citation>
    <scope>NUCLEOTIDE SEQUENCE</scope>
    <source>
        <strain evidence="2">IMI 304802</strain>
    </source>
</reference>
<name>A0AAI9U793_9PEZI</name>
<dbReference type="AlphaFoldDB" id="A0AAI9U793"/>
<gene>
    <name evidence="2" type="ORF">CCUS01_02046</name>
</gene>
<keyword evidence="3" id="KW-1185">Reference proteome</keyword>
<feature type="compositionally biased region" description="Basic and acidic residues" evidence="1">
    <location>
        <begin position="1"/>
        <end position="12"/>
    </location>
</feature>
<organism evidence="2 3">
    <name type="scientific">Colletotrichum cuscutae</name>
    <dbReference type="NCBI Taxonomy" id="1209917"/>
    <lineage>
        <taxon>Eukaryota</taxon>
        <taxon>Fungi</taxon>
        <taxon>Dikarya</taxon>
        <taxon>Ascomycota</taxon>
        <taxon>Pezizomycotina</taxon>
        <taxon>Sordariomycetes</taxon>
        <taxon>Hypocreomycetidae</taxon>
        <taxon>Glomerellales</taxon>
        <taxon>Glomerellaceae</taxon>
        <taxon>Colletotrichum</taxon>
        <taxon>Colletotrichum acutatum species complex</taxon>
    </lineage>
</organism>
<dbReference type="EMBL" id="MPDP01000293">
    <property type="protein sequence ID" value="KAK1453029.1"/>
    <property type="molecule type" value="Genomic_DNA"/>
</dbReference>
<proteinExistence type="predicted"/>
<feature type="region of interest" description="Disordered" evidence="1">
    <location>
        <begin position="1"/>
        <end position="25"/>
    </location>
</feature>
<protein>
    <submittedName>
        <fullName evidence="2">Uncharacterized protein</fullName>
    </submittedName>
</protein>
<evidence type="ECO:0000313" key="2">
    <source>
        <dbReference type="EMBL" id="KAK1453029.1"/>
    </source>
</evidence>
<dbReference type="Proteomes" id="UP001239213">
    <property type="component" value="Unassembled WGS sequence"/>
</dbReference>
<accession>A0AAI9U793</accession>
<feature type="compositionally biased region" description="Polar residues" evidence="1">
    <location>
        <begin position="13"/>
        <end position="25"/>
    </location>
</feature>
<evidence type="ECO:0000313" key="3">
    <source>
        <dbReference type="Proteomes" id="UP001239213"/>
    </source>
</evidence>
<sequence length="58" mass="6437">MDQSDSRPREQIHSNWRLPSSDGQQAVIATSTPASPASMESEKYAYFPANRCQGIIPQ</sequence>
<evidence type="ECO:0000256" key="1">
    <source>
        <dbReference type="SAM" id="MobiDB-lite"/>
    </source>
</evidence>
<comment type="caution">
    <text evidence="2">The sequence shown here is derived from an EMBL/GenBank/DDBJ whole genome shotgun (WGS) entry which is preliminary data.</text>
</comment>